<reference evidence="3" key="1">
    <citation type="submission" date="2024-02" db="UniProtKB">
        <authorList>
            <consortium name="WormBaseParasite"/>
        </authorList>
    </citation>
    <scope>IDENTIFICATION</scope>
</reference>
<evidence type="ECO:0000256" key="1">
    <source>
        <dbReference type="SAM" id="Phobius"/>
    </source>
</evidence>
<keyword evidence="1" id="KW-0812">Transmembrane</keyword>
<keyword evidence="1" id="KW-0472">Membrane</keyword>
<accession>A0AAF3EI60</accession>
<dbReference type="WBParaSite" id="MBELARI_LOCUS13659">
    <property type="protein sequence ID" value="MBELARI_LOCUS13659"/>
    <property type="gene ID" value="MBELARI_LOCUS13659"/>
</dbReference>
<feature type="transmembrane region" description="Helical" evidence="1">
    <location>
        <begin position="395"/>
        <end position="412"/>
    </location>
</feature>
<keyword evidence="2" id="KW-1185">Reference proteome</keyword>
<protein>
    <submittedName>
        <fullName evidence="3">Uncharacterized protein</fullName>
    </submittedName>
</protein>
<feature type="transmembrane region" description="Helical" evidence="1">
    <location>
        <begin position="419"/>
        <end position="444"/>
    </location>
</feature>
<dbReference type="Proteomes" id="UP000887575">
    <property type="component" value="Unassembled WGS sequence"/>
</dbReference>
<organism evidence="2 3">
    <name type="scientific">Mesorhabditis belari</name>
    <dbReference type="NCBI Taxonomy" id="2138241"/>
    <lineage>
        <taxon>Eukaryota</taxon>
        <taxon>Metazoa</taxon>
        <taxon>Ecdysozoa</taxon>
        <taxon>Nematoda</taxon>
        <taxon>Chromadorea</taxon>
        <taxon>Rhabditida</taxon>
        <taxon>Rhabditina</taxon>
        <taxon>Rhabditomorpha</taxon>
        <taxon>Rhabditoidea</taxon>
        <taxon>Rhabditidae</taxon>
        <taxon>Mesorhabditinae</taxon>
        <taxon>Mesorhabditis</taxon>
    </lineage>
</organism>
<proteinExistence type="predicted"/>
<keyword evidence="1" id="KW-1133">Transmembrane helix</keyword>
<sequence length="460" mass="51403">MISSLLRPSSCRILFFCCVGSCRDDTHPKGIQNLPSTAGHGGQNCSLIASLELLRSFRDKLDGSLEAVQCMKQIWDVPRTEDGQKKAGKLVNDLREKLGYAADVPLGNESAFLKLTNLMSNPDEVFGDEKAYKIVRGSLLGRTEFCGNKGSGFKPQVYLDQNEGYKIIGWIQGVNSKEFEAARLCFEQDPQESPNPFEAHVTTTNHSVAVVRIEDGEYRGISDDKIVPLRELPNTVPRLDVFPKSVCCDLPQKSFCRRRRSLGDCKDLYIEVMFHDEEIAKEDIGIYMVLFLALHCFCRSHPMVDLFLGEANPCNDKVDAVMESLTPESPSSPFTYKAPPPHDFVTAPPPVRSATSAPDADKQQLRLEVNRASDIRYSGDVKRKEEINAYLNQKGYAVGAFIFALLGLLQTVRIEEDFVACAVVVLVVLVVYTALASLFLWFFWTNGSFLKAKADFKQMR</sequence>
<evidence type="ECO:0000313" key="2">
    <source>
        <dbReference type="Proteomes" id="UP000887575"/>
    </source>
</evidence>
<evidence type="ECO:0000313" key="3">
    <source>
        <dbReference type="WBParaSite" id="MBELARI_LOCUS13659"/>
    </source>
</evidence>
<name>A0AAF3EI60_9BILA</name>
<dbReference type="AlphaFoldDB" id="A0AAF3EI60"/>